<dbReference type="Pfam" id="PF02045">
    <property type="entry name" value="CBFB_NFYA"/>
    <property type="match status" value="1"/>
</dbReference>
<dbReference type="SMART" id="SM00521">
    <property type="entry name" value="CBF"/>
    <property type="match status" value="1"/>
</dbReference>
<feature type="region of interest" description="Disordered" evidence="7">
    <location>
        <begin position="208"/>
        <end position="269"/>
    </location>
</feature>
<dbReference type="AlphaFoldDB" id="A0ABD3AXQ7"/>
<dbReference type="InterPro" id="IPR001289">
    <property type="entry name" value="NFYA"/>
</dbReference>
<dbReference type="Gene3D" id="6.10.250.2430">
    <property type="match status" value="1"/>
</dbReference>
<gene>
    <name evidence="8" type="ORF">ACH5RR_004479</name>
</gene>
<evidence type="ECO:0000256" key="4">
    <source>
        <dbReference type="ARBA" id="ARBA00023163"/>
    </source>
</evidence>
<sequence length="328" mass="36153">MAMHSSLFGKENNTTSVFSAVTWWSGLGSQPEGFHDDHFGPQLKSASSVAENLSNNTSKEPAAEISKVEQEIPKGNNTNHFTIFPDECKSPPNGQKFQLQNASNIQVPAVEYRGHFELGFSQPVICAKYPYGEQCYGVFSTFGPQLTGRIMLPLNSTSDEAPIFVNVKQYNGILRRRLYRAKAALENKGLKNRKPFLHLSRHLHAKRRPRGCGGRFLNTKDFNGSKGSTDDKGIAKGQLSQPTESQSSVVLQSDCRNSSSPKESNGYRSNNLGSEVISLFSRVDLDPFPFNNLSPNIQSLPNMMNTGHGIVLPSKWVAAADSRCNLKV</sequence>
<keyword evidence="2 6" id="KW-0805">Transcription regulation</keyword>
<dbReference type="PRINTS" id="PR00616">
    <property type="entry name" value="CCAATSUBUNTB"/>
</dbReference>
<keyword evidence="4 6" id="KW-0804">Transcription</keyword>
<name>A0ABD3AXQ7_9GENT</name>
<comment type="subcellular location">
    <subcellularLocation>
        <location evidence="1 6">Nucleus</location>
    </subcellularLocation>
</comment>
<dbReference type="EMBL" id="JBJUIK010000002">
    <property type="protein sequence ID" value="KAL3536018.1"/>
    <property type="molecule type" value="Genomic_DNA"/>
</dbReference>
<feature type="compositionally biased region" description="Polar residues" evidence="7">
    <location>
        <begin position="238"/>
        <end position="269"/>
    </location>
</feature>
<reference evidence="8 9" key="1">
    <citation type="submission" date="2024-11" db="EMBL/GenBank/DDBJ databases">
        <title>A near-complete genome assembly of Cinchona calisaya.</title>
        <authorList>
            <person name="Lian D.C."/>
            <person name="Zhao X.W."/>
            <person name="Wei L."/>
        </authorList>
    </citation>
    <scope>NUCLEOTIDE SEQUENCE [LARGE SCALE GENOMIC DNA]</scope>
    <source>
        <tissue evidence="8">Nenye</tissue>
    </source>
</reference>
<comment type="function">
    <text evidence="6">Component of the sequence-specific heterotrimeric transcription factor (NF-Y) which specifically recognizes a 5'-CCAAT-3' box motif found in the promoters of its target genes.</text>
</comment>
<keyword evidence="9" id="KW-1185">Reference proteome</keyword>
<protein>
    <recommendedName>
        <fullName evidence="6">Nuclear transcription factor Y subunit</fullName>
    </recommendedName>
</protein>
<dbReference type="PANTHER" id="PTHR12632">
    <property type="entry name" value="TRANSCRIPTION FACTOR NF-Y ALPHA-RELATED"/>
    <property type="match status" value="1"/>
</dbReference>
<dbReference type="Proteomes" id="UP001630127">
    <property type="component" value="Unassembled WGS sequence"/>
</dbReference>
<evidence type="ECO:0000256" key="3">
    <source>
        <dbReference type="ARBA" id="ARBA00023125"/>
    </source>
</evidence>
<evidence type="ECO:0000256" key="1">
    <source>
        <dbReference type="ARBA" id="ARBA00004123"/>
    </source>
</evidence>
<accession>A0ABD3AXQ7</accession>
<dbReference type="PROSITE" id="PS51152">
    <property type="entry name" value="NFYA_HAP2_2"/>
    <property type="match status" value="1"/>
</dbReference>
<organism evidence="8 9">
    <name type="scientific">Cinchona calisaya</name>
    <dbReference type="NCBI Taxonomy" id="153742"/>
    <lineage>
        <taxon>Eukaryota</taxon>
        <taxon>Viridiplantae</taxon>
        <taxon>Streptophyta</taxon>
        <taxon>Embryophyta</taxon>
        <taxon>Tracheophyta</taxon>
        <taxon>Spermatophyta</taxon>
        <taxon>Magnoliopsida</taxon>
        <taxon>eudicotyledons</taxon>
        <taxon>Gunneridae</taxon>
        <taxon>Pentapetalae</taxon>
        <taxon>asterids</taxon>
        <taxon>lamiids</taxon>
        <taxon>Gentianales</taxon>
        <taxon>Rubiaceae</taxon>
        <taxon>Cinchonoideae</taxon>
        <taxon>Cinchoneae</taxon>
        <taxon>Cinchona</taxon>
    </lineage>
</organism>
<dbReference type="GO" id="GO:0003677">
    <property type="term" value="F:DNA binding"/>
    <property type="evidence" value="ECO:0007669"/>
    <property type="project" value="UniProtKB-KW"/>
</dbReference>
<dbReference type="GO" id="GO:0003700">
    <property type="term" value="F:DNA-binding transcription factor activity"/>
    <property type="evidence" value="ECO:0007669"/>
    <property type="project" value="UniProtKB-UniRule"/>
</dbReference>
<dbReference type="GO" id="GO:0005634">
    <property type="term" value="C:nucleus"/>
    <property type="evidence" value="ECO:0007669"/>
    <property type="project" value="UniProtKB-SubCell"/>
</dbReference>
<comment type="caution">
    <text evidence="8">The sequence shown here is derived from an EMBL/GenBank/DDBJ whole genome shotgun (WGS) entry which is preliminary data.</text>
</comment>
<evidence type="ECO:0000256" key="7">
    <source>
        <dbReference type="SAM" id="MobiDB-lite"/>
    </source>
</evidence>
<evidence type="ECO:0000313" key="9">
    <source>
        <dbReference type="Proteomes" id="UP001630127"/>
    </source>
</evidence>
<keyword evidence="5 6" id="KW-0539">Nucleus</keyword>
<keyword evidence="3 6" id="KW-0238">DNA-binding</keyword>
<evidence type="ECO:0000313" key="8">
    <source>
        <dbReference type="EMBL" id="KAL3536018.1"/>
    </source>
</evidence>
<comment type="subunit">
    <text evidence="6">Heterotrimer.</text>
</comment>
<comment type="similarity">
    <text evidence="6">Belongs to the NFYA/HAP2 subunit family.</text>
</comment>
<evidence type="ECO:0000256" key="5">
    <source>
        <dbReference type="ARBA" id="ARBA00023242"/>
    </source>
</evidence>
<evidence type="ECO:0000256" key="6">
    <source>
        <dbReference type="RuleBase" id="RU367155"/>
    </source>
</evidence>
<evidence type="ECO:0000256" key="2">
    <source>
        <dbReference type="ARBA" id="ARBA00023015"/>
    </source>
</evidence>
<proteinExistence type="inferred from homology"/>